<keyword evidence="3" id="KW-0808">Transferase</keyword>
<keyword evidence="5 7" id="KW-0573">Peptidoglycan synthesis</keyword>
<name>A0A839Z3Q5_9HYPH</name>
<dbReference type="InterPro" id="IPR038063">
    <property type="entry name" value="Transpep_catalytic_dom"/>
</dbReference>
<dbReference type="GO" id="GO:0071972">
    <property type="term" value="F:peptidoglycan L,D-transpeptidase activity"/>
    <property type="evidence" value="ECO:0007669"/>
    <property type="project" value="TreeGrafter"/>
</dbReference>
<dbReference type="InterPro" id="IPR005490">
    <property type="entry name" value="LD_TPept_cat_dom"/>
</dbReference>
<dbReference type="GO" id="GO:0016740">
    <property type="term" value="F:transferase activity"/>
    <property type="evidence" value="ECO:0007669"/>
    <property type="project" value="UniProtKB-KW"/>
</dbReference>
<keyword evidence="8" id="KW-0732">Signal</keyword>
<keyword evidence="10" id="KW-0449">Lipoprotein</keyword>
<feature type="chain" id="PRO_5032923474" evidence="8">
    <location>
        <begin position="18"/>
        <end position="143"/>
    </location>
</feature>
<evidence type="ECO:0000256" key="7">
    <source>
        <dbReference type="PROSITE-ProRule" id="PRU01373"/>
    </source>
</evidence>
<dbReference type="GO" id="GO:0071555">
    <property type="term" value="P:cell wall organization"/>
    <property type="evidence" value="ECO:0007669"/>
    <property type="project" value="UniProtKB-UniRule"/>
</dbReference>
<dbReference type="GO" id="GO:0008360">
    <property type="term" value="P:regulation of cell shape"/>
    <property type="evidence" value="ECO:0007669"/>
    <property type="project" value="UniProtKB-UniRule"/>
</dbReference>
<evidence type="ECO:0000256" key="5">
    <source>
        <dbReference type="ARBA" id="ARBA00022984"/>
    </source>
</evidence>
<dbReference type="Gene3D" id="2.40.440.10">
    <property type="entry name" value="L,D-transpeptidase catalytic domain-like"/>
    <property type="match status" value="1"/>
</dbReference>
<evidence type="ECO:0000313" key="11">
    <source>
        <dbReference type="Proteomes" id="UP000533469"/>
    </source>
</evidence>
<keyword evidence="4 7" id="KW-0133">Cell shape</keyword>
<evidence type="ECO:0000256" key="3">
    <source>
        <dbReference type="ARBA" id="ARBA00022679"/>
    </source>
</evidence>
<dbReference type="PANTHER" id="PTHR30582">
    <property type="entry name" value="L,D-TRANSPEPTIDASE"/>
    <property type="match status" value="1"/>
</dbReference>
<dbReference type="Proteomes" id="UP000533469">
    <property type="component" value="Unassembled WGS sequence"/>
</dbReference>
<protein>
    <submittedName>
        <fullName evidence="10">Lipoprotein-anchoring transpeptidase ErfK/SrfK</fullName>
    </submittedName>
</protein>
<evidence type="ECO:0000256" key="2">
    <source>
        <dbReference type="ARBA" id="ARBA00005992"/>
    </source>
</evidence>
<evidence type="ECO:0000256" key="8">
    <source>
        <dbReference type="SAM" id="SignalP"/>
    </source>
</evidence>
<dbReference type="RefSeq" id="WP_183188368.1">
    <property type="nucleotide sequence ID" value="NZ_JACICD010000001.1"/>
</dbReference>
<proteinExistence type="inferred from homology"/>
<accession>A0A839Z3Q5</accession>
<dbReference type="CDD" id="cd16913">
    <property type="entry name" value="YkuD_like"/>
    <property type="match status" value="1"/>
</dbReference>
<feature type="domain" description="L,D-TPase catalytic" evidence="9">
    <location>
        <begin position="27"/>
        <end position="142"/>
    </location>
</feature>
<dbReference type="PROSITE" id="PS52029">
    <property type="entry name" value="LD_TPASE"/>
    <property type="match status" value="1"/>
</dbReference>
<dbReference type="GO" id="GO:0018104">
    <property type="term" value="P:peptidoglycan-protein cross-linking"/>
    <property type="evidence" value="ECO:0007669"/>
    <property type="project" value="TreeGrafter"/>
</dbReference>
<feature type="active site" description="Nucleophile" evidence="7">
    <location>
        <position position="114"/>
    </location>
</feature>
<comment type="caution">
    <text evidence="10">The sequence shown here is derived from an EMBL/GenBank/DDBJ whole genome shotgun (WGS) entry which is preliminary data.</text>
</comment>
<sequence>MRQLFATLAGLALFALAAPDIARAQAVVAHIDLSTQSMEVWVEGWREHSWPISTARKGYRTPAGTYRPQRMYKRYFSRKYDNAPMPYAIFFDGGYAIHGTTDLRRLGRPASHGCVRLAPANARTLFGLVSDYGSDNTKIIITR</sequence>
<dbReference type="Pfam" id="PF03734">
    <property type="entry name" value="YkuD"/>
    <property type="match status" value="1"/>
</dbReference>
<keyword evidence="11" id="KW-1185">Reference proteome</keyword>
<dbReference type="InterPro" id="IPR050979">
    <property type="entry name" value="LD-transpeptidase"/>
</dbReference>
<evidence type="ECO:0000256" key="6">
    <source>
        <dbReference type="ARBA" id="ARBA00023316"/>
    </source>
</evidence>
<evidence type="ECO:0000313" key="10">
    <source>
        <dbReference type="EMBL" id="MBB3770249.1"/>
    </source>
</evidence>
<evidence type="ECO:0000259" key="9">
    <source>
        <dbReference type="PROSITE" id="PS52029"/>
    </source>
</evidence>
<organism evidence="10 11">
    <name type="scientific">Ancylobacter tetraedralis</name>
    <dbReference type="NCBI Taxonomy" id="217068"/>
    <lineage>
        <taxon>Bacteria</taxon>
        <taxon>Pseudomonadati</taxon>
        <taxon>Pseudomonadota</taxon>
        <taxon>Alphaproteobacteria</taxon>
        <taxon>Hyphomicrobiales</taxon>
        <taxon>Xanthobacteraceae</taxon>
        <taxon>Ancylobacter</taxon>
    </lineage>
</organism>
<feature type="active site" description="Proton donor/acceptor" evidence="7">
    <location>
        <position position="98"/>
    </location>
</feature>
<feature type="signal peptide" evidence="8">
    <location>
        <begin position="1"/>
        <end position="17"/>
    </location>
</feature>
<keyword evidence="6 7" id="KW-0961">Cell wall biogenesis/degradation</keyword>
<dbReference type="AlphaFoldDB" id="A0A839Z3Q5"/>
<dbReference type="UniPathway" id="UPA00219"/>
<evidence type="ECO:0000256" key="4">
    <source>
        <dbReference type="ARBA" id="ARBA00022960"/>
    </source>
</evidence>
<comment type="pathway">
    <text evidence="1 7">Cell wall biogenesis; peptidoglycan biosynthesis.</text>
</comment>
<dbReference type="PANTHER" id="PTHR30582:SF2">
    <property type="entry name" value="L,D-TRANSPEPTIDASE YCIB-RELATED"/>
    <property type="match status" value="1"/>
</dbReference>
<gene>
    <name evidence="10" type="ORF">FHS55_000835</name>
</gene>
<evidence type="ECO:0000256" key="1">
    <source>
        <dbReference type="ARBA" id="ARBA00004752"/>
    </source>
</evidence>
<comment type="similarity">
    <text evidence="2">Belongs to the YkuD family.</text>
</comment>
<dbReference type="SUPFAM" id="SSF141523">
    <property type="entry name" value="L,D-transpeptidase catalytic domain-like"/>
    <property type="match status" value="1"/>
</dbReference>
<reference evidence="10 11" key="1">
    <citation type="submission" date="2020-08" db="EMBL/GenBank/DDBJ databases">
        <title>Genomic Encyclopedia of Type Strains, Phase IV (KMG-IV): sequencing the most valuable type-strain genomes for metagenomic binning, comparative biology and taxonomic classification.</title>
        <authorList>
            <person name="Goeker M."/>
        </authorList>
    </citation>
    <scope>NUCLEOTIDE SEQUENCE [LARGE SCALE GENOMIC DNA]</scope>
    <source>
        <strain evidence="10 11">DSM 5895</strain>
    </source>
</reference>
<dbReference type="GO" id="GO:0005576">
    <property type="term" value="C:extracellular region"/>
    <property type="evidence" value="ECO:0007669"/>
    <property type="project" value="TreeGrafter"/>
</dbReference>
<dbReference type="EMBL" id="JACICD010000001">
    <property type="protein sequence ID" value="MBB3770249.1"/>
    <property type="molecule type" value="Genomic_DNA"/>
</dbReference>